<proteinExistence type="predicted"/>
<dbReference type="EMBL" id="LZIN01000079">
    <property type="protein sequence ID" value="OBG02501.1"/>
    <property type="molecule type" value="Genomic_DNA"/>
</dbReference>
<protein>
    <recommendedName>
        <fullName evidence="5">HTH tetR-type domain-containing protein</fullName>
    </recommendedName>
</protein>
<dbReference type="InterPro" id="IPR054129">
    <property type="entry name" value="DesT_TetR_C"/>
</dbReference>
<accession>A0A1A2ECJ7</accession>
<keyword evidence="1" id="KW-0805">Transcription regulation</keyword>
<keyword evidence="3" id="KW-0804">Transcription</keyword>
<sequence length="194" mass="20913">MAPADRARQLLRSAEEVFAERGFHAATMDDIARHAGVTRTVLYQHYSSNDELAAASLSGSLLKLHRIIDEATATGDDIYRRLQTIVRKAMAFISHGGPLCRALLADGALTGTKAGHQAESIRRNMDALVVDLLHELGYATDSAQTVIHARAIVGAAERVAETLAAPPTDRAKTDATADAVLDLFWRGMRPRSGV</sequence>
<evidence type="ECO:0000259" key="5">
    <source>
        <dbReference type="PROSITE" id="PS50977"/>
    </source>
</evidence>
<name>A0A1A2ECJ7_MYCSD</name>
<feature type="DNA-binding region" description="H-T-H motif" evidence="4">
    <location>
        <begin position="27"/>
        <end position="46"/>
    </location>
</feature>
<comment type="caution">
    <text evidence="6">The sequence shown here is derived from an EMBL/GenBank/DDBJ whole genome shotgun (WGS) entry which is preliminary data.</text>
</comment>
<dbReference type="PANTHER" id="PTHR30055:SF234">
    <property type="entry name" value="HTH-TYPE TRANSCRIPTIONAL REGULATOR BETI"/>
    <property type="match status" value="1"/>
</dbReference>
<dbReference type="InterPro" id="IPR001647">
    <property type="entry name" value="HTH_TetR"/>
</dbReference>
<gene>
    <name evidence="6" type="ORF">A5771_15020</name>
</gene>
<dbReference type="SUPFAM" id="SSF46689">
    <property type="entry name" value="Homeodomain-like"/>
    <property type="match status" value="1"/>
</dbReference>
<evidence type="ECO:0000256" key="3">
    <source>
        <dbReference type="ARBA" id="ARBA00023163"/>
    </source>
</evidence>
<evidence type="ECO:0000256" key="4">
    <source>
        <dbReference type="PROSITE-ProRule" id="PRU00335"/>
    </source>
</evidence>
<feature type="domain" description="HTH tetR-type" evidence="5">
    <location>
        <begin position="4"/>
        <end position="64"/>
    </location>
</feature>
<dbReference type="InterPro" id="IPR009057">
    <property type="entry name" value="Homeodomain-like_sf"/>
</dbReference>
<dbReference type="Proteomes" id="UP000093985">
    <property type="component" value="Unassembled WGS sequence"/>
</dbReference>
<dbReference type="InterPro" id="IPR036271">
    <property type="entry name" value="Tet_transcr_reg_TetR-rel_C_sf"/>
</dbReference>
<dbReference type="RefSeq" id="WP_064856297.1">
    <property type="nucleotide sequence ID" value="NZ_LZIM01000085.1"/>
</dbReference>
<keyword evidence="2 4" id="KW-0238">DNA-binding</keyword>
<evidence type="ECO:0000256" key="1">
    <source>
        <dbReference type="ARBA" id="ARBA00023015"/>
    </source>
</evidence>
<dbReference type="Gene3D" id="1.10.357.10">
    <property type="entry name" value="Tetracycline Repressor, domain 2"/>
    <property type="match status" value="1"/>
</dbReference>
<dbReference type="GO" id="GO:0003700">
    <property type="term" value="F:DNA-binding transcription factor activity"/>
    <property type="evidence" value="ECO:0007669"/>
    <property type="project" value="TreeGrafter"/>
</dbReference>
<evidence type="ECO:0000313" key="6">
    <source>
        <dbReference type="EMBL" id="OBG02501.1"/>
    </source>
</evidence>
<dbReference type="PROSITE" id="PS50977">
    <property type="entry name" value="HTH_TETR_2"/>
    <property type="match status" value="1"/>
</dbReference>
<dbReference type="SUPFAM" id="SSF48498">
    <property type="entry name" value="Tetracyclin repressor-like, C-terminal domain"/>
    <property type="match status" value="1"/>
</dbReference>
<evidence type="ECO:0000256" key="2">
    <source>
        <dbReference type="ARBA" id="ARBA00023125"/>
    </source>
</evidence>
<dbReference type="OrthoDB" id="5242485at2"/>
<dbReference type="Pfam" id="PF21943">
    <property type="entry name" value="TetR_C_46"/>
    <property type="match status" value="1"/>
</dbReference>
<dbReference type="InterPro" id="IPR050109">
    <property type="entry name" value="HTH-type_TetR-like_transc_reg"/>
</dbReference>
<dbReference type="PRINTS" id="PR00455">
    <property type="entry name" value="HTHTETR"/>
</dbReference>
<dbReference type="AlphaFoldDB" id="A0A1A2ECJ7"/>
<dbReference type="PANTHER" id="PTHR30055">
    <property type="entry name" value="HTH-TYPE TRANSCRIPTIONAL REGULATOR RUTR"/>
    <property type="match status" value="1"/>
</dbReference>
<organism evidence="6 7">
    <name type="scientific">Mycolicibacter sinensis (strain JDM601)</name>
    <name type="common">Mycobacterium sinense</name>
    <dbReference type="NCBI Taxonomy" id="875328"/>
    <lineage>
        <taxon>Bacteria</taxon>
        <taxon>Bacillati</taxon>
        <taxon>Actinomycetota</taxon>
        <taxon>Actinomycetes</taxon>
        <taxon>Mycobacteriales</taxon>
        <taxon>Mycobacteriaceae</taxon>
        <taxon>Mycolicibacter</taxon>
    </lineage>
</organism>
<dbReference type="GO" id="GO:0000976">
    <property type="term" value="F:transcription cis-regulatory region binding"/>
    <property type="evidence" value="ECO:0007669"/>
    <property type="project" value="TreeGrafter"/>
</dbReference>
<reference evidence="7" key="1">
    <citation type="submission" date="2016-06" db="EMBL/GenBank/DDBJ databases">
        <authorList>
            <person name="Sutton G."/>
            <person name="Brinkac L."/>
            <person name="Sanka R."/>
            <person name="Adams M."/>
            <person name="Lau E."/>
            <person name="Mehaffy C."/>
            <person name="Tameris M."/>
            <person name="Hatherill M."/>
            <person name="Hanekom W."/>
            <person name="Mahomed H."/>
            <person name="Mcshane H."/>
        </authorList>
    </citation>
    <scope>NUCLEOTIDE SEQUENCE [LARGE SCALE GENOMIC DNA]</scope>
    <source>
        <strain evidence="7">852014-51077_SCH5608930-a</strain>
    </source>
</reference>
<dbReference type="Pfam" id="PF00440">
    <property type="entry name" value="TetR_N"/>
    <property type="match status" value="1"/>
</dbReference>
<evidence type="ECO:0000313" key="7">
    <source>
        <dbReference type="Proteomes" id="UP000093985"/>
    </source>
</evidence>